<dbReference type="Gene3D" id="2.60.120.620">
    <property type="entry name" value="q2cbj1_9rhob like domain"/>
    <property type="match status" value="1"/>
</dbReference>
<dbReference type="InterPro" id="IPR012668">
    <property type="entry name" value="CHP02466"/>
</dbReference>
<keyword evidence="4" id="KW-1185">Reference proteome</keyword>
<keyword evidence="1" id="KW-0479">Metal-binding</keyword>
<keyword evidence="1" id="KW-0560">Oxidoreductase</keyword>
<dbReference type="PROSITE" id="PS51471">
    <property type="entry name" value="FE2OG_OXY"/>
    <property type="match status" value="1"/>
</dbReference>
<name>A0ABP7D9U8_9SPHN</name>
<keyword evidence="1" id="KW-0408">Iron</keyword>
<protein>
    <submittedName>
        <fullName evidence="3">TIGR02466 family protein</fullName>
    </submittedName>
</protein>
<evidence type="ECO:0000313" key="3">
    <source>
        <dbReference type="EMBL" id="GAA3701544.1"/>
    </source>
</evidence>
<accession>A0ABP7D9U8</accession>
<feature type="domain" description="Fe2OG dioxygenase" evidence="2">
    <location>
        <begin position="102"/>
        <end position="207"/>
    </location>
</feature>
<evidence type="ECO:0000259" key="2">
    <source>
        <dbReference type="PROSITE" id="PS51471"/>
    </source>
</evidence>
<dbReference type="NCBIfam" id="TIGR02466">
    <property type="entry name" value="TIGR02466 family protein"/>
    <property type="match status" value="1"/>
</dbReference>
<proteinExistence type="inferred from homology"/>
<comment type="similarity">
    <text evidence="1">Belongs to the iron/ascorbate-dependent oxidoreductase family.</text>
</comment>
<gene>
    <name evidence="3" type="ORF">GCM10022268_09300</name>
</gene>
<dbReference type="InterPro" id="IPR005123">
    <property type="entry name" value="Oxoglu/Fe-dep_dioxygenase_dom"/>
</dbReference>
<reference evidence="4" key="1">
    <citation type="journal article" date="2019" name="Int. J. Syst. Evol. Microbiol.">
        <title>The Global Catalogue of Microorganisms (GCM) 10K type strain sequencing project: providing services to taxonomists for standard genome sequencing and annotation.</title>
        <authorList>
            <consortium name="The Broad Institute Genomics Platform"/>
            <consortium name="The Broad Institute Genome Sequencing Center for Infectious Disease"/>
            <person name="Wu L."/>
            <person name="Ma J."/>
        </authorList>
    </citation>
    <scope>NUCLEOTIDE SEQUENCE [LARGE SCALE GENOMIC DNA]</scope>
    <source>
        <strain evidence="4">JCM 17498</strain>
    </source>
</reference>
<organism evidence="3 4">
    <name type="scientific">Sphingomonas cynarae</name>
    <dbReference type="NCBI Taxonomy" id="930197"/>
    <lineage>
        <taxon>Bacteria</taxon>
        <taxon>Pseudomonadati</taxon>
        <taxon>Pseudomonadota</taxon>
        <taxon>Alphaproteobacteria</taxon>
        <taxon>Sphingomonadales</taxon>
        <taxon>Sphingomonadaceae</taxon>
        <taxon>Sphingomonas</taxon>
    </lineage>
</organism>
<sequence length="207" mass="23173">MRRTPGCMTVRQLFPTLLYEDRLGDDTLIADLEHSIRMLAAEDGAGRRWCREHGYRGYTSYASLNDLPIRDPVFADLKRLLDRHVARFADACAFDLGGKRLKLDSLWVNFLKPGGHHGAHLHPHSVVSGTLYVTMPDGAGGLKLEDPRLPMLMAAPPRRADAPAGMATFQTVRPEPGTVLLWESWLRHEVVTNAAKGERISVSFNYR</sequence>
<dbReference type="Proteomes" id="UP001500523">
    <property type="component" value="Unassembled WGS sequence"/>
</dbReference>
<evidence type="ECO:0000313" key="4">
    <source>
        <dbReference type="Proteomes" id="UP001500523"/>
    </source>
</evidence>
<comment type="caution">
    <text evidence="3">The sequence shown here is derived from an EMBL/GenBank/DDBJ whole genome shotgun (WGS) entry which is preliminary data.</text>
</comment>
<dbReference type="Pfam" id="PF13759">
    <property type="entry name" value="2OG-FeII_Oxy_5"/>
    <property type="match status" value="1"/>
</dbReference>
<evidence type="ECO:0000256" key="1">
    <source>
        <dbReference type="RuleBase" id="RU003682"/>
    </source>
</evidence>
<dbReference type="EMBL" id="BAABBF010000002">
    <property type="protein sequence ID" value="GAA3701544.1"/>
    <property type="molecule type" value="Genomic_DNA"/>
</dbReference>